<dbReference type="GO" id="GO:0046872">
    <property type="term" value="F:metal ion binding"/>
    <property type="evidence" value="ECO:0007669"/>
    <property type="project" value="UniProtKB-KW"/>
</dbReference>
<keyword evidence="1" id="KW-0479">Metal-binding</keyword>
<gene>
    <name evidence="4" type="ORF">DKT69_25855</name>
</gene>
<evidence type="ECO:0000313" key="5">
    <source>
        <dbReference type="Proteomes" id="UP000246050"/>
    </source>
</evidence>
<dbReference type="EMBL" id="QGKS01000310">
    <property type="protein sequence ID" value="PWR11759.1"/>
    <property type="molecule type" value="Genomic_DNA"/>
</dbReference>
<evidence type="ECO:0000256" key="3">
    <source>
        <dbReference type="ARBA" id="ARBA00023027"/>
    </source>
</evidence>
<name>A0A317DAK4_9ACTN</name>
<evidence type="ECO:0000256" key="2">
    <source>
        <dbReference type="ARBA" id="ARBA00023002"/>
    </source>
</evidence>
<keyword evidence="2" id="KW-0560">Oxidoreductase</keyword>
<protein>
    <submittedName>
        <fullName evidence="4">4-hydroxythreonine-4-phosphate dehydrogenase</fullName>
    </submittedName>
</protein>
<dbReference type="Pfam" id="PF04166">
    <property type="entry name" value="PdxA"/>
    <property type="match status" value="1"/>
</dbReference>
<dbReference type="InterPro" id="IPR005255">
    <property type="entry name" value="PdxA_fam"/>
</dbReference>
<accession>A0A317DAK4</accession>
<dbReference type="GO" id="GO:0016491">
    <property type="term" value="F:oxidoreductase activity"/>
    <property type="evidence" value="ECO:0007669"/>
    <property type="project" value="UniProtKB-KW"/>
</dbReference>
<evidence type="ECO:0000256" key="1">
    <source>
        <dbReference type="ARBA" id="ARBA00022723"/>
    </source>
</evidence>
<sequence length="334" mass="35215">MRQTVSEALPRVALTMGDPAGIGPELTVRLLATPENLHKAEVYVLTDAAELKAVAAEVGVEVPVADAPTPGHAVLVGSELSGRPVECRTVSKAAGERVMADLLKALSLYGSGTVDAIMFTPLNKGSLHLAGMHEEDELRWFAKNLGYEGTTSELNFIPGLVTSRVTSHIPLKDVAARINADSVLAAIRLLDDVLKGSGIAAPRLAVCALNPHAGENGQFGREEIEHIAPGVEAARAQGMDATGPYPCDTVFIKARNGDFDGVITMYHDQGQIAMKLMGFDRGVTVQGGLPVPIATPAHGTAFEIVGKGVANLGPSQHAYDLAVALGRRNRQNRR</sequence>
<keyword evidence="3" id="KW-0520">NAD</keyword>
<comment type="caution">
    <text evidence="4">The sequence shown here is derived from an EMBL/GenBank/DDBJ whole genome shotgun (WGS) entry which is preliminary data.</text>
</comment>
<dbReference type="PANTHER" id="PTHR30004">
    <property type="entry name" value="4-HYDROXYTHREONINE-4-PHOSPHATE DEHYDROGENASE"/>
    <property type="match status" value="1"/>
</dbReference>
<dbReference type="RefSeq" id="WP_109804104.1">
    <property type="nucleotide sequence ID" value="NZ_QGKS01000310.1"/>
</dbReference>
<dbReference type="Gene3D" id="3.40.718.10">
    <property type="entry name" value="Isopropylmalate Dehydrogenase"/>
    <property type="match status" value="1"/>
</dbReference>
<dbReference type="OrthoDB" id="9801783at2"/>
<dbReference type="GO" id="GO:0051287">
    <property type="term" value="F:NAD binding"/>
    <property type="evidence" value="ECO:0007669"/>
    <property type="project" value="InterPro"/>
</dbReference>
<evidence type="ECO:0000313" key="4">
    <source>
        <dbReference type="EMBL" id="PWR11759.1"/>
    </source>
</evidence>
<reference evidence="4 5" key="1">
    <citation type="submission" date="2018-05" db="EMBL/GenBank/DDBJ databases">
        <title>Micromonosporas from Atacama Desert.</title>
        <authorList>
            <person name="Carro L."/>
            <person name="Golinska P."/>
            <person name="Klenk H.-P."/>
            <person name="Goodfellow M."/>
        </authorList>
    </citation>
    <scope>NUCLEOTIDE SEQUENCE [LARGE SCALE GENOMIC DNA]</scope>
    <source>
        <strain evidence="4 5">4G51</strain>
    </source>
</reference>
<dbReference type="SUPFAM" id="SSF53659">
    <property type="entry name" value="Isocitrate/Isopropylmalate dehydrogenase-like"/>
    <property type="match status" value="1"/>
</dbReference>
<dbReference type="Proteomes" id="UP000246050">
    <property type="component" value="Unassembled WGS sequence"/>
</dbReference>
<proteinExistence type="predicted"/>
<organism evidence="4 5">
    <name type="scientific">Micromonospora sicca</name>
    <dbReference type="NCBI Taxonomy" id="2202420"/>
    <lineage>
        <taxon>Bacteria</taxon>
        <taxon>Bacillati</taxon>
        <taxon>Actinomycetota</taxon>
        <taxon>Actinomycetes</taxon>
        <taxon>Micromonosporales</taxon>
        <taxon>Micromonosporaceae</taxon>
        <taxon>Micromonospora</taxon>
    </lineage>
</organism>
<dbReference type="PANTHER" id="PTHR30004:SF3">
    <property type="entry name" value="4-HYDROXYTHREONINE-4-PHOSPHATE DEHYDROGENASE 2-RELATED"/>
    <property type="match status" value="1"/>
</dbReference>
<dbReference type="AlphaFoldDB" id="A0A317DAK4"/>